<dbReference type="SUPFAM" id="SSF51905">
    <property type="entry name" value="FAD/NAD(P)-binding domain"/>
    <property type="match status" value="1"/>
</dbReference>
<feature type="domain" description="FAD dependent oxidoreductase" evidence="1">
    <location>
        <begin position="38"/>
        <end position="399"/>
    </location>
</feature>
<accession>A0A6J6NQA0</accession>
<dbReference type="Gene3D" id="3.50.50.60">
    <property type="entry name" value="FAD/NAD(P)-binding domain"/>
    <property type="match status" value="1"/>
</dbReference>
<dbReference type="Pfam" id="PF01266">
    <property type="entry name" value="DAO"/>
    <property type="match status" value="1"/>
</dbReference>
<dbReference type="PANTHER" id="PTHR13847">
    <property type="entry name" value="SARCOSINE DEHYDROGENASE-RELATED"/>
    <property type="match status" value="1"/>
</dbReference>
<gene>
    <name evidence="2" type="ORF">UFOPK2366_00616</name>
</gene>
<evidence type="ECO:0000259" key="1">
    <source>
        <dbReference type="Pfam" id="PF01266"/>
    </source>
</evidence>
<evidence type="ECO:0000313" key="2">
    <source>
        <dbReference type="EMBL" id="CAB4688527.1"/>
    </source>
</evidence>
<dbReference type="PANTHER" id="PTHR13847:SF285">
    <property type="entry name" value="FAD DEPENDENT OXIDOREDUCTASE DOMAIN-CONTAINING PROTEIN"/>
    <property type="match status" value="1"/>
</dbReference>
<proteinExistence type="predicted"/>
<organism evidence="2">
    <name type="scientific">freshwater metagenome</name>
    <dbReference type="NCBI Taxonomy" id="449393"/>
    <lineage>
        <taxon>unclassified sequences</taxon>
        <taxon>metagenomes</taxon>
        <taxon>ecological metagenomes</taxon>
    </lineage>
</organism>
<dbReference type="InterPro" id="IPR006076">
    <property type="entry name" value="FAD-dep_OxRdtase"/>
</dbReference>
<protein>
    <submittedName>
        <fullName evidence="2">Unannotated protein</fullName>
    </submittedName>
</protein>
<dbReference type="EMBL" id="CAEZXM010000091">
    <property type="protein sequence ID" value="CAB4688527.1"/>
    <property type="molecule type" value="Genomic_DNA"/>
</dbReference>
<sequence length="464" mass="50233">MPSPDSNNYNSLSLWHDTLPADDQLEQRASLPGDIDVDVAIVGAGYTGMWTAHYLREADPTLRIAIIERDIAGFGASGRNGGWASALLPMGLDTIAKSHSRDEATRIQRAMFASIDEIGRVTQELGIDCGFAKGGTLTMVRNPAQAPRIHADLRHKASYGLTDDIWLDRTEIAERTSATDLLGASFTPHCAALHPARLARGLAASLVARGVTIYEGTTVSSIEPHCVRTDHGTVKADIVVRATEGFTPTLKGLRRTVVPIYSLMLCTEPLSDDTWSSIGLRDRETFTDGRHSVIYGQRTADGRLAFGGRAAPYHFGSAISAEFERPRAVHEMIHATLVKIYPQVADAAITHRWGGPLGATRDWQCGVGLDKASGLAWAGGYVGDGVTTTNLAGRTLADLIGGRSTDLTSLSWVGHSSRQWEPEPLRWVAIRAALMLAASADNSETRRQRPERARAWVIDKLTGH</sequence>
<dbReference type="GO" id="GO:0005737">
    <property type="term" value="C:cytoplasm"/>
    <property type="evidence" value="ECO:0007669"/>
    <property type="project" value="TreeGrafter"/>
</dbReference>
<dbReference type="AlphaFoldDB" id="A0A6J6NQA0"/>
<reference evidence="2" key="1">
    <citation type="submission" date="2020-05" db="EMBL/GenBank/DDBJ databases">
        <authorList>
            <person name="Chiriac C."/>
            <person name="Salcher M."/>
            <person name="Ghai R."/>
            <person name="Kavagutti S V."/>
        </authorList>
    </citation>
    <scope>NUCLEOTIDE SEQUENCE</scope>
</reference>
<name>A0A6J6NQA0_9ZZZZ</name>
<dbReference type="InterPro" id="IPR036188">
    <property type="entry name" value="FAD/NAD-bd_sf"/>
</dbReference>
<dbReference type="Gene3D" id="3.30.9.10">
    <property type="entry name" value="D-Amino Acid Oxidase, subunit A, domain 2"/>
    <property type="match status" value="1"/>
</dbReference>